<feature type="compositionally biased region" description="Low complexity" evidence="4">
    <location>
        <begin position="170"/>
        <end position="185"/>
    </location>
</feature>
<evidence type="ECO:0000313" key="6">
    <source>
        <dbReference type="EMBL" id="TRY99400.1"/>
    </source>
</evidence>
<dbReference type="Pfam" id="PF14603">
    <property type="entry name" value="hSH3"/>
    <property type="match status" value="1"/>
</dbReference>
<accession>A0A553RB38</accession>
<feature type="region of interest" description="Disordered" evidence="4">
    <location>
        <begin position="381"/>
        <end position="411"/>
    </location>
</feature>
<feature type="region of interest" description="Disordered" evidence="4">
    <location>
        <begin position="1"/>
        <end position="357"/>
    </location>
</feature>
<keyword evidence="2" id="KW-0597">Phosphoprotein</keyword>
<reference evidence="6 7" key="1">
    <citation type="journal article" date="2019" name="Sci. Data">
        <title>Hybrid genome assembly and annotation of Danionella translucida.</title>
        <authorList>
            <person name="Kadobianskyi M."/>
            <person name="Schulze L."/>
            <person name="Schuelke M."/>
            <person name="Judkewitz B."/>
        </authorList>
    </citation>
    <scope>NUCLEOTIDE SEQUENCE [LARGE SCALE GENOMIC DNA]</scope>
    <source>
        <strain evidence="6 7">Bolton</strain>
    </source>
</reference>
<feature type="region of interest" description="Disordered" evidence="4">
    <location>
        <begin position="478"/>
        <end position="504"/>
    </location>
</feature>
<protein>
    <recommendedName>
        <fullName evidence="5">SH3 domain-containing protein</fullName>
    </recommendedName>
</protein>
<feature type="compositionally biased region" description="Basic and acidic residues" evidence="4">
    <location>
        <begin position="215"/>
        <end position="231"/>
    </location>
</feature>
<dbReference type="InterPro" id="IPR036028">
    <property type="entry name" value="SH3-like_dom_sf"/>
</dbReference>
<evidence type="ECO:0000256" key="2">
    <source>
        <dbReference type="ARBA" id="ARBA00022553"/>
    </source>
</evidence>
<feature type="region of interest" description="Disordered" evidence="4">
    <location>
        <begin position="522"/>
        <end position="541"/>
    </location>
</feature>
<dbReference type="InterPro" id="IPR029294">
    <property type="entry name" value="hSH3"/>
</dbReference>
<feature type="compositionally biased region" description="Polar residues" evidence="4">
    <location>
        <begin position="50"/>
        <end position="79"/>
    </location>
</feature>
<organism evidence="6 7">
    <name type="scientific">Danionella cerebrum</name>
    <dbReference type="NCBI Taxonomy" id="2873325"/>
    <lineage>
        <taxon>Eukaryota</taxon>
        <taxon>Metazoa</taxon>
        <taxon>Chordata</taxon>
        <taxon>Craniata</taxon>
        <taxon>Vertebrata</taxon>
        <taxon>Euteleostomi</taxon>
        <taxon>Actinopterygii</taxon>
        <taxon>Neopterygii</taxon>
        <taxon>Teleostei</taxon>
        <taxon>Ostariophysi</taxon>
        <taxon>Cypriniformes</taxon>
        <taxon>Danionidae</taxon>
        <taxon>Danioninae</taxon>
        <taxon>Danionella</taxon>
    </lineage>
</organism>
<feature type="region of interest" description="Disordered" evidence="4">
    <location>
        <begin position="549"/>
        <end position="586"/>
    </location>
</feature>
<feature type="compositionally biased region" description="Polar residues" evidence="4">
    <location>
        <begin position="91"/>
        <end position="105"/>
    </location>
</feature>
<evidence type="ECO:0000313" key="7">
    <source>
        <dbReference type="Proteomes" id="UP000316079"/>
    </source>
</evidence>
<feature type="domain" description="SH3" evidence="5">
    <location>
        <begin position="598"/>
        <end position="659"/>
    </location>
</feature>
<sequence length="673" mass="74219">MDSKSDVKTMMARFQSGGGSMEVNPGVRPKPLAQPMLSSGPPVALKKPTLENSLSGGANATLTSPKPNFLKNTVHTARSTPEMHNLPKPTSFGTRFENTTENQANFKVPVKPKPSDSSMDPETQKFPFPKAPLQKPPSSIFGNDSKVISAKPLTPKPPWFKDIPKSEDNSPAAPKLPSTPKPKSTITMYRQQLDENNKVESPTSPISLVKPPSLHGKDGLKRLQEGVKEGAKTSSAIESVSKPAVLNKPSIQRKSSGPFVQAENDDPSAPKRKTLPNTFALGSAPAKPNRPPKINLEKFKKGSEAVTESAGTKNATPPPPPPSHPSSQTASPLHSQPLPPSLPPRPPGAVIQDENYDDVESLRGTEFVICEKMVYDFLHQRTTPSEASQPSKKQDKDREKKEKDAIKKFKITPPLQVLHQVKARADYKGGKLDLSLKKGESIDIVRITENPEGKWLGRTQDGSCKTYKITSMNVQRVVLPPPPPGDDVYDDPDSNQINGDPRSRLKPRHLLDIIKYSVDRRKSQLNKNDIPPPPQFTSEGNKETQYIYDDVDSFPPAPSPSSIPRMQKLPKVQEDPKKQKKFEKEEKDFRKKFKYDSEIHVLHQATITSTKKGSGKDLAVQAGEIVDVISKSDPEKLICRNKEGKFGYVSESNIQVNDEVYDDIGDDCIYDND</sequence>
<evidence type="ECO:0000256" key="1">
    <source>
        <dbReference type="ARBA" id="ARBA00022443"/>
    </source>
</evidence>
<dbReference type="STRING" id="623744.A0A553RB38"/>
<dbReference type="InterPro" id="IPR001452">
    <property type="entry name" value="SH3_domain"/>
</dbReference>
<dbReference type="OrthoDB" id="9396701at2759"/>
<dbReference type="GO" id="GO:0072659">
    <property type="term" value="P:protein localization to plasma membrane"/>
    <property type="evidence" value="ECO:0007669"/>
    <property type="project" value="TreeGrafter"/>
</dbReference>
<dbReference type="Gene3D" id="2.30.30.40">
    <property type="entry name" value="SH3 Domains"/>
    <property type="match status" value="2"/>
</dbReference>
<comment type="caution">
    <text evidence="6">The sequence shown here is derived from an EMBL/GenBank/DDBJ whole genome shotgun (WGS) entry which is preliminary data.</text>
</comment>
<dbReference type="EMBL" id="SRMA01025074">
    <property type="protein sequence ID" value="TRY99400.1"/>
    <property type="molecule type" value="Genomic_DNA"/>
</dbReference>
<dbReference type="PANTHER" id="PTHR16830:SF19">
    <property type="entry name" value="FYN-BINDING PROTEIN-LIKE-RELATED"/>
    <property type="match status" value="1"/>
</dbReference>
<feature type="compositionally biased region" description="Pro residues" evidence="4">
    <location>
        <begin position="337"/>
        <end position="347"/>
    </location>
</feature>
<proteinExistence type="predicted"/>
<gene>
    <name evidence="6" type="ORF">DNTS_002013</name>
</gene>
<dbReference type="Proteomes" id="UP000316079">
    <property type="component" value="Unassembled WGS sequence"/>
</dbReference>
<keyword evidence="7" id="KW-1185">Reference proteome</keyword>
<dbReference type="PANTHER" id="PTHR16830">
    <property type="entry name" value="SH2 CONTAINING ADAPTOR PRAM-1 RELATED"/>
    <property type="match status" value="1"/>
</dbReference>
<feature type="compositionally biased region" description="Low complexity" evidence="4">
    <location>
        <begin position="325"/>
        <end position="336"/>
    </location>
</feature>
<dbReference type="SUPFAM" id="SSF50044">
    <property type="entry name" value="SH3-domain"/>
    <property type="match status" value="2"/>
</dbReference>
<dbReference type="GO" id="GO:0007229">
    <property type="term" value="P:integrin-mediated signaling pathway"/>
    <property type="evidence" value="ECO:0007669"/>
    <property type="project" value="InterPro"/>
</dbReference>
<evidence type="ECO:0000256" key="3">
    <source>
        <dbReference type="PROSITE-ProRule" id="PRU00192"/>
    </source>
</evidence>
<feature type="compositionally biased region" description="Polar residues" evidence="4">
    <location>
        <begin position="381"/>
        <end position="391"/>
    </location>
</feature>
<feature type="compositionally biased region" description="Basic and acidic residues" evidence="4">
    <location>
        <begin position="392"/>
        <end position="407"/>
    </location>
</feature>
<dbReference type="InterPro" id="IPR043443">
    <property type="entry name" value="FYB1/2-like"/>
</dbReference>
<dbReference type="PROSITE" id="PS50002">
    <property type="entry name" value="SH3"/>
    <property type="match status" value="1"/>
</dbReference>
<keyword evidence="1 3" id="KW-0728">SH3 domain</keyword>
<dbReference type="GO" id="GO:0050852">
    <property type="term" value="P:T cell receptor signaling pathway"/>
    <property type="evidence" value="ECO:0007669"/>
    <property type="project" value="TreeGrafter"/>
</dbReference>
<dbReference type="AlphaFoldDB" id="A0A553RB38"/>
<name>A0A553RB38_9TELE</name>
<evidence type="ECO:0000259" key="5">
    <source>
        <dbReference type="PROSITE" id="PS50002"/>
    </source>
</evidence>
<dbReference type="GO" id="GO:0005886">
    <property type="term" value="C:plasma membrane"/>
    <property type="evidence" value="ECO:0007669"/>
    <property type="project" value="InterPro"/>
</dbReference>
<feature type="compositionally biased region" description="Basic and acidic residues" evidence="4">
    <location>
        <begin position="571"/>
        <end position="586"/>
    </location>
</feature>
<evidence type="ECO:0000256" key="4">
    <source>
        <dbReference type="SAM" id="MobiDB-lite"/>
    </source>
</evidence>